<gene>
    <name evidence="2" type="ORF">HNQ75_003891</name>
</gene>
<evidence type="ECO:0000313" key="2">
    <source>
        <dbReference type="EMBL" id="MBB6181903.1"/>
    </source>
</evidence>
<keyword evidence="3" id="KW-1185">Reference proteome</keyword>
<evidence type="ECO:0000313" key="3">
    <source>
        <dbReference type="Proteomes" id="UP000535501"/>
    </source>
</evidence>
<dbReference type="Proteomes" id="UP000535501">
    <property type="component" value="Unassembled WGS sequence"/>
</dbReference>
<protein>
    <submittedName>
        <fullName evidence="2">CRP-like cAMP-binding protein</fullName>
    </submittedName>
</protein>
<dbReference type="EMBL" id="JACHEJ010000015">
    <property type="protein sequence ID" value="MBB6181903.1"/>
    <property type="molecule type" value="Genomic_DNA"/>
</dbReference>
<dbReference type="Gene3D" id="1.10.10.10">
    <property type="entry name" value="Winged helix-like DNA-binding domain superfamily/Winged helix DNA-binding domain"/>
    <property type="match status" value="1"/>
</dbReference>
<dbReference type="InterPro" id="IPR012318">
    <property type="entry name" value="HTH_CRP"/>
</dbReference>
<dbReference type="GO" id="GO:0006355">
    <property type="term" value="P:regulation of DNA-templated transcription"/>
    <property type="evidence" value="ECO:0007669"/>
    <property type="project" value="InterPro"/>
</dbReference>
<dbReference type="GO" id="GO:0003677">
    <property type="term" value="F:DNA binding"/>
    <property type="evidence" value="ECO:0007669"/>
    <property type="project" value="InterPro"/>
</dbReference>
<dbReference type="InterPro" id="IPR036388">
    <property type="entry name" value="WH-like_DNA-bd_sf"/>
</dbReference>
<organism evidence="2 3">
    <name type="scientific">Pseudorhizobium flavum</name>
    <dbReference type="NCBI Taxonomy" id="1335061"/>
    <lineage>
        <taxon>Bacteria</taxon>
        <taxon>Pseudomonadati</taxon>
        <taxon>Pseudomonadota</taxon>
        <taxon>Alphaproteobacteria</taxon>
        <taxon>Hyphomicrobiales</taxon>
        <taxon>Rhizobiaceae</taxon>
        <taxon>Rhizobium/Agrobacterium group</taxon>
        <taxon>Pseudorhizobium</taxon>
    </lineage>
</organism>
<reference evidence="2 3" key="1">
    <citation type="submission" date="2020-08" db="EMBL/GenBank/DDBJ databases">
        <title>Genomic Encyclopedia of Type Strains, Phase IV (KMG-IV): sequencing the most valuable type-strain genomes for metagenomic binning, comparative biology and taxonomic classification.</title>
        <authorList>
            <person name="Goeker M."/>
        </authorList>
    </citation>
    <scope>NUCLEOTIDE SEQUENCE [LARGE SCALE GENOMIC DNA]</scope>
    <source>
        <strain evidence="2 3">DSM 102134</strain>
    </source>
</reference>
<dbReference type="InterPro" id="IPR036390">
    <property type="entry name" value="WH_DNA-bd_sf"/>
</dbReference>
<feature type="domain" description="HTH crp-type" evidence="1">
    <location>
        <begin position="46"/>
        <end position="112"/>
    </location>
</feature>
<name>A0A7W9Z0R0_9HYPH</name>
<proteinExistence type="predicted"/>
<dbReference type="RefSeq" id="WP_235864204.1">
    <property type="nucleotide sequence ID" value="NZ_JACHEJ010000015.1"/>
</dbReference>
<sequence>MADFCTAALTMDADATLRHVVLRYFHVFMLQLAATALADAKYPVEQRLARWLLMAHDRLGHELPLTHDFFALMLGVRRPSVTEALHILEERQCVRAERSLVVVRNRAKLEELAGDAYGVPEGEYRRLLLRE</sequence>
<comment type="caution">
    <text evidence="2">The sequence shown here is derived from an EMBL/GenBank/DDBJ whole genome shotgun (WGS) entry which is preliminary data.</text>
</comment>
<dbReference type="Pfam" id="PF13545">
    <property type="entry name" value="HTH_Crp_2"/>
    <property type="match status" value="1"/>
</dbReference>
<dbReference type="AlphaFoldDB" id="A0A7W9Z0R0"/>
<accession>A0A7W9Z0R0</accession>
<evidence type="ECO:0000259" key="1">
    <source>
        <dbReference type="Pfam" id="PF13545"/>
    </source>
</evidence>
<dbReference type="SUPFAM" id="SSF46785">
    <property type="entry name" value="Winged helix' DNA-binding domain"/>
    <property type="match status" value="1"/>
</dbReference>